<dbReference type="Proteomes" id="UP000094801">
    <property type="component" value="Unassembled WGS sequence"/>
</dbReference>
<keyword evidence="7 10" id="KW-1133">Transmembrane helix</keyword>
<evidence type="ECO:0000256" key="7">
    <source>
        <dbReference type="ARBA" id="ARBA00022989"/>
    </source>
</evidence>
<evidence type="ECO:0000256" key="1">
    <source>
        <dbReference type="ARBA" id="ARBA00004115"/>
    </source>
</evidence>
<evidence type="ECO:0000256" key="8">
    <source>
        <dbReference type="ARBA" id="ARBA00023136"/>
    </source>
</evidence>
<dbReference type="STRING" id="983967.A0A1E4T2V5"/>
<dbReference type="GO" id="GO:0071555">
    <property type="term" value="P:cell wall organization"/>
    <property type="evidence" value="ECO:0007669"/>
    <property type="project" value="UniProtKB-KW"/>
</dbReference>
<evidence type="ECO:0000256" key="10">
    <source>
        <dbReference type="SAM" id="Phobius"/>
    </source>
</evidence>
<evidence type="ECO:0000313" key="13">
    <source>
        <dbReference type="EMBL" id="ODV86018.1"/>
    </source>
</evidence>
<evidence type="ECO:0000256" key="9">
    <source>
        <dbReference type="ARBA" id="ARBA00023316"/>
    </source>
</evidence>
<comment type="similarity">
    <text evidence="2">Belongs to the BIG1 family.</text>
</comment>
<feature type="signal peptide" evidence="11">
    <location>
        <begin position="1"/>
        <end position="17"/>
    </location>
</feature>
<dbReference type="GO" id="GO:0009272">
    <property type="term" value="P:fungal-type cell wall biogenesis"/>
    <property type="evidence" value="ECO:0007669"/>
    <property type="project" value="TreeGrafter"/>
</dbReference>
<evidence type="ECO:0000256" key="11">
    <source>
        <dbReference type="SAM" id="SignalP"/>
    </source>
</evidence>
<evidence type="ECO:0000256" key="2">
    <source>
        <dbReference type="ARBA" id="ARBA00008203"/>
    </source>
</evidence>
<dbReference type="Pfam" id="PF20520">
    <property type="entry name" value="Ac45-VOA1_TM"/>
    <property type="match status" value="1"/>
</dbReference>
<keyword evidence="9" id="KW-0961">Cell wall biogenesis/degradation</keyword>
<reference evidence="14" key="1">
    <citation type="submission" date="2016-04" db="EMBL/GenBank/DDBJ databases">
        <title>Comparative genomics of biotechnologically important yeasts.</title>
        <authorList>
            <consortium name="DOE Joint Genome Institute"/>
            <person name="Riley R."/>
            <person name="Haridas S."/>
            <person name="Wolfe K.H."/>
            <person name="Lopes M.R."/>
            <person name="Hittinger C.T."/>
            <person name="Goker M."/>
            <person name="Salamov A."/>
            <person name="Wisecaver J."/>
            <person name="Long T.M."/>
            <person name="Aerts A.L."/>
            <person name="Barry K."/>
            <person name="Choi C."/>
            <person name="Clum A."/>
            <person name="Coughlan A.Y."/>
            <person name="Deshpande S."/>
            <person name="Douglass A.P."/>
            <person name="Hanson S.J."/>
            <person name="Klenk H.-P."/>
            <person name="Labutti K."/>
            <person name="Lapidus A."/>
            <person name="Lindquist E."/>
            <person name="Lipzen A."/>
            <person name="Meier-Kolthoff J.P."/>
            <person name="Ohm R.A."/>
            <person name="Otillar R.P."/>
            <person name="Pangilinan J."/>
            <person name="Peng Y."/>
            <person name="Rokas A."/>
            <person name="Rosa C.A."/>
            <person name="Scheuner C."/>
            <person name="Sibirny A.A."/>
            <person name="Slot J.C."/>
            <person name="Stielow J.B."/>
            <person name="Sun H."/>
            <person name="Kurtzman C.P."/>
            <person name="Blackwell M."/>
            <person name="Grigoriev I.V."/>
            <person name="Jeffries T.W."/>
        </authorList>
    </citation>
    <scope>NUCLEOTIDE SEQUENCE [LARGE SCALE GENOMIC DNA]</scope>
    <source>
        <strain evidence="14">NRRL YB-2248</strain>
    </source>
</reference>
<evidence type="ECO:0000256" key="3">
    <source>
        <dbReference type="ARBA" id="ARBA00022089"/>
    </source>
</evidence>
<dbReference type="EMBL" id="KV453851">
    <property type="protein sequence ID" value="ODV86018.1"/>
    <property type="molecule type" value="Genomic_DNA"/>
</dbReference>
<gene>
    <name evidence="13" type="ORF">CANARDRAFT_28070</name>
</gene>
<evidence type="ECO:0000256" key="5">
    <source>
        <dbReference type="ARBA" id="ARBA00022729"/>
    </source>
</evidence>
<evidence type="ECO:0000256" key="6">
    <source>
        <dbReference type="ARBA" id="ARBA00022824"/>
    </source>
</evidence>
<accession>A0A1E4T2V5</accession>
<keyword evidence="6" id="KW-0256">Endoplasmic reticulum</keyword>
<dbReference type="PANTHER" id="PTHR28285">
    <property type="entry name" value="PROTEIN BIG1"/>
    <property type="match status" value="1"/>
</dbReference>
<keyword evidence="8 10" id="KW-0472">Membrane</keyword>
<feature type="domain" description="V-type proton ATPase subunit S1/VOA1 transmembrane" evidence="12">
    <location>
        <begin position="251"/>
        <end position="290"/>
    </location>
</feature>
<protein>
    <recommendedName>
        <fullName evidence="3">Protein BIG1</fullName>
    </recommendedName>
</protein>
<dbReference type="OrthoDB" id="9985059at2759"/>
<sequence length="299" mass="34050">MHLSNIILLSIASIAYAFQNSAPLLISSDRLIELPYISKFDSISDKIESFTQDICNDDNKALILTIDGLFNFDDVRITQFFKFSSKFTKHVIYKDETNSLLSIAKNCNVQDIDMNDDVKWLTSIINSNANIITIKLSNDIDELFNNLNKLSVVYPVDNIIVQTLPSFKNTNSLLNKATDSLTKQKQTKRHSVIDQDIDYDTLEKDLKDAFDEIEKLIQDESYTIQDDDKSTIYKNVSAPVPIDGSLFDKYGFFSNGIWMGTLVSLFLFSVLYIALGWLSSLQVSYKAFDKPFNANKKFQ</sequence>
<feature type="transmembrane region" description="Helical" evidence="10">
    <location>
        <begin position="257"/>
        <end position="278"/>
    </location>
</feature>
<dbReference type="GO" id="GO:0006078">
    <property type="term" value="P:(1-&gt;6)-beta-D-glucan biosynthetic process"/>
    <property type="evidence" value="ECO:0007669"/>
    <property type="project" value="TreeGrafter"/>
</dbReference>
<dbReference type="GO" id="GO:0005789">
    <property type="term" value="C:endoplasmic reticulum membrane"/>
    <property type="evidence" value="ECO:0007669"/>
    <property type="project" value="UniProtKB-SubCell"/>
</dbReference>
<name>A0A1E4T2V5_9ASCO</name>
<comment type="subcellular location">
    <subcellularLocation>
        <location evidence="1">Endoplasmic reticulum membrane</location>
        <topology evidence="1">Single-pass type I membrane protein</topology>
    </subcellularLocation>
</comment>
<organism evidence="13 14">
    <name type="scientific">[Candida] arabinofermentans NRRL YB-2248</name>
    <dbReference type="NCBI Taxonomy" id="983967"/>
    <lineage>
        <taxon>Eukaryota</taxon>
        <taxon>Fungi</taxon>
        <taxon>Dikarya</taxon>
        <taxon>Ascomycota</taxon>
        <taxon>Saccharomycotina</taxon>
        <taxon>Pichiomycetes</taxon>
        <taxon>Pichiales</taxon>
        <taxon>Pichiaceae</taxon>
        <taxon>Ogataea</taxon>
        <taxon>Ogataea/Candida clade</taxon>
    </lineage>
</organism>
<keyword evidence="5 11" id="KW-0732">Signal</keyword>
<dbReference type="InterPro" id="IPR037654">
    <property type="entry name" value="Big1"/>
</dbReference>
<evidence type="ECO:0000313" key="14">
    <source>
        <dbReference type="Proteomes" id="UP000094801"/>
    </source>
</evidence>
<feature type="chain" id="PRO_5009163027" description="Protein BIG1" evidence="11">
    <location>
        <begin position="18"/>
        <end position="299"/>
    </location>
</feature>
<keyword evidence="4 10" id="KW-0812">Transmembrane</keyword>
<dbReference type="InterPro" id="IPR046756">
    <property type="entry name" value="VAS1/VOA1_TM"/>
</dbReference>
<evidence type="ECO:0000259" key="12">
    <source>
        <dbReference type="Pfam" id="PF20520"/>
    </source>
</evidence>
<proteinExistence type="inferred from homology"/>
<keyword evidence="14" id="KW-1185">Reference proteome</keyword>
<dbReference type="AlphaFoldDB" id="A0A1E4T2V5"/>
<dbReference type="PANTHER" id="PTHR28285:SF1">
    <property type="entry name" value="PROTEIN BIG1"/>
    <property type="match status" value="1"/>
</dbReference>
<evidence type="ECO:0000256" key="4">
    <source>
        <dbReference type="ARBA" id="ARBA00022692"/>
    </source>
</evidence>